<dbReference type="SMART" id="SM00028">
    <property type="entry name" value="TPR"/>
    <property type="match status" value="7"/>
</dbReference>
<dbReference type="SUPFAM" id="SSF48452">
    <property type="entry name" value="TPR-like"/>
    <property type="match status" value="2"/>
</dbReference>
<keyword evidence="1" id="KW-0802">TPR repeat</keyword>
<dbReference type="FunCoup" id="W4JZV4">
    <property type="interactions" value="705"/>
</dbReference>
<dbReference type="PROSITE" id="PS50005">
    <property type="entry name" value="TPR"/>
    <property type="match status" value="2"/>
</dbReference>
<accession>W4JZV4</accession>
<dbReference type="InterPro" id="IPR036869">
    <property type="entry name" value="J_dom_sf"/>
</dbReference>
<feature type="region of interest" description="Disordered" evidence="3">
    <location>
        <begin position="496"/>
        <end position="518"/>
    </location>
</feature>
<dbReference type="PROSITE" id="PS50076">
    <property type="entry name" value="DNAJ_2"/>
    <property type="match status" value="1"/>
</dbReference>
<dbReference type="Pfam" id="PF13432">
    <property type="entry name" value="TPR_16"/>
    <property type="match status" value="2"/>
</dbReference>
<dbReference type="InterPro" id="IPR011990">
    <property type="entry name" value="TPR-like_helical_dom_sf"/>
</dbReference>
<feature type="coiled-coil region" evidence="2">
    <location>
        <begin position="397"/>
        <end position="443"/>
    </location>
</feature>
<dbReference type="InParanoid" id="W4JZV4"/>
<dbReference type="PROSITE" id="PS00636">
    <property type="entry name" value="DNAJ_1"/>
    <property type="match status" value="1"/>
</dbReference>
<keyword evidence="2" id="KW-0175">Coiled coil</keyword>
<dbReference type="HOGENOM" id="CLU_015935_3_0_1"/>
<feature type="domain" description="J" evidence="4">
    <location>
        <begin position="444"/>
        <end position="505"/>
    </location>
</feature>
<dbReference type="PRINTS" id="PR00625">
    <property type="entry name" value="JDOMAIN"/>
</dbReference>
<dbReference type="InterPro" id="IPR001623">
    <property type="entry name" value="DnaJ_domain"/>
</dbReference>
<evidence type="ECO:0000256" key="3">
    <source>
        <dbReference type="SAM" id="MobiDB-lite"/>
    </source>
</evidence>
<dbReference type="STRING" id="747525.W4JZV4"/>
<feature type="compositionally biased region" description="Basic and acidic residues" evidence="3">
    <location>
        <begin position="57"/>
        <end position="67"/>
    </location>
</feature>
<evidence type="ECO:0000256" key="2">
    <source>
        <dbReference type="SAM" id="Coils"/>
    </source>
</evidence>
<dbReference type="eggNOG" id="KOG0550">
    <property type="taxonomic scope" value="Eukaryota"/>
</dbReference>
<dbReference type="PANTHER" id="PTHR44200:SF1">
    <property type="entry name" value="DNAJ HOMOLOG SUBFAMILY C MEMBER 7"/>
    <property type="match status" value="1"/>
</dbReference>
<dbReference type="AlphaFoldDB" id="W4JZV4"/>
<dbReference type="Pfam" id="PF00226">
    <property type="entry name" value="DnaJ"/>
    <property type="match status" value="1"/>
</dbReference>
<name>W4JZV4_HETIT</name>
<dbReference type="SMART" id="SM00271">
    <property type="entry name" value="DnaJ"/>
    <property type="match status" value="1"/>
</dbReference>
<dbReference type="InterPro" id="IPR052758">
    <property type="entry name" value="SRC_co-chaperone"/>
</dbReference>
<sequence length="563" mass="61365">MTKKNQQKKEQEAAMPAETNGNDEHPIDVDPESSPPFSPIDEVLPTPSSSSSTVKTPEPEPEPKMDPVAEGEKLKEQGNTAFKAKNYSQAVDLYTKAIAFRPAEPAYLTNRAAAHMALKRFRPALADCQQAANLQAAAPSVKTLIRLARCQLAVGSPIPALSTLRVALEAEPGNTAAIQLQEKVLELEAHLRNFEGAKARKEWGMARLALDQCMKGIEGQGGDIPTEWRQWRVQLELVRGNWDAANTAANDALRLQPNSSDVLTLRGLVLFFCGKIPQALQHAASALRFDPGHEAAQRLRRRVKDVERLKEEGNQAFKSGRLAVALNKYTEALERIGENEEEGKGGQIRATLLSNRATTFVKLSKYDEALTDTEASLTLQPSAFKALRTRARINMHLEKYDNAVADFNTSIEQAEFEGANGDVRTLRSELKKAEIALKRSKTKDYYKILGLARDCNEIDIKKAYRRESLIHHPDKGGDEEKFKLVVEAHAVLSDPQRRERYDLGEDEDGSMGSGGPGGMNSADLANIFAQFGGPGGGGGGGFPFGHSHGGGGGYGGRGFPPGF</sequence>
<feature type="repeat" description="TPR" evidence="1">
    <location>
        <begin position="71"/>
        <end position="104"/>
    </location>
</feature>
<dbReference type="Gene3D" id="1.25.40.10">
    <property type="entry name" value="Tetratricopeptide repeat domain"/>
    <property type="match status" value="1"/>
</dbReference>
<evidence type="ECO:0000313" key="6">
    <source>
        <dbReference type="Proteomes" id="UP000030671"/>
    </source>
</evidence>
<reference evidence="5 6" key="1">
    <citation type="journal article" date="2012" name="New Phytol.">
        <title>Insight into trade-off between wood decay and parasitism from the genome of a fungal forest pathogen.</title>
        <authorList>
            <person name="Olson A."/>
            <person name="Aerts A."/>
            <person name="Asiegbu F."/>
            <person name="Belbahri L."/>
            <person name="Bouzid O."/>
            <person name="Broberg A."/>
            <person name="Canback B."/>
            <person name="Coutinho P.M."/>
            <person name="Cullen D."/>
            <person name="Dalman K."/>
            <person name="Deflorio G."/>
            <person name="van Diepen L.T."/>
            <person name="Dunand C."/>
            <person name="Duplessis S."/>
            <person name="Durling M."/>
            <person name="Gonthier P."/>
            <person name="Grimwood J."/>
            <person name="Fossdal C.G."/>
            <person name="Hansson D."/>
            <person name="Henrissat B."/>
            <person name="Hietala A."/>
            <person name="Himmelstrand K."/>
            <person name="Hoffmeister D."/>
            <person name="Hogberg N."/>
            <person name="James T.Y."/>
            <person name="Karlsson M."/>
            <person name="Kohler A."/>
            <person name="Kues U."/>
            <person name="Lee Y.H."/>
            <person name="Lin Y.C."/>
            <person name="Lind M."/>
            <person name="Lindquist E."/>
            <person name="Lombard V."/>
            <person name="Lucas S."/>
            <person name="Lunden K."/>
            <person name="Morin E."/>
            <person name="Murat C."/>
            <person name="Park J."/>
            <person name="Raffaello T."/>
            <person name="Rouze P."/>
            <person name="Salamov A."/>
            <person name="Schmutz J."/>
            <person name="Solheim H."/>
            <person name="Stahlberg J."/>
            <person name="Velez H."/>
            <person name="de Vries R.P."/>
            <person name="Wiebenga A."/>
            <person name="Woodward S."/>
            <person name="Yakovlev I."/>
            <person name="Garbelotto M."/>
            <person name="Martin F."/>
            <person name="Grigoriev I.V."/>
            <person name="Stenlid J."/>
        </authorList>
    </citation>
    <scope>NUCLEOTIDE SEQUENCE [LARGE SCALE GENOMIC DNA]</scope>
    <source>
        <strain evidence="5 6">TC 32-1</strain>
    </source>
</reference>
<evidence type="ECO:0000313" key="5">
    <source>
        <dbReference type="EMBL" id="ETW78620.1"/>
    </source>
</evidence>
<feature type="region of interest" description="Disordered" evidence="3">
    <location>
        <begin position="1"/>
        <end position="67"/>
    </location>
</feature>
<gene>
    <name evidence="5" type="ORF">HETIRDRAFT_386793</name>
</gene>
<dbReference type="EMBL" id="KI925461">
    <property type="protein sequence ID" value="ETW78620.1"/>
    <property type="molecule type" value="Genomic_DNA"/>
</dbReference>
<feature type="compositionally biased region" description="Low complexity" evidence="3">
    <location>
        <begin position="45"/>
        <end position="56"/>
    </location>
</feature>
<organism evidence="5 6">
    <name type="scientific">Heterobasidion irregulare (strain TC 32-1)</name>
    <dbReference type="NCBI Taxonomy" id="747525"/>
    <lineage>
        <taxon>Eukaryota</taxon>
        <taxon>Fungi</taxon>
        <taxon>Dikarya</taxon>
        <taxon>Basidiomycota</taxon>
        <taxon>Agaricomycotina</taxon>
        <taxon>Agaricomycetes</taxon>
        <taxon>Russulales</taxon>
        <taxon>Bondarzewiaceae</taxon>
        <taxon>Heterobasidion</taxon>
        <taxon>Heterobasidion annosum species complex</taxon>
    </lineage>
</organism>
<dbReference type="RefSeq" id="XP_009548946.1">
    <property type="nucleotide sequence ID" value="XM_009550651.1"/>
</dbReference>
<protein>
    <recommendedName>
        <fullName evidence="4">J domain-containing protein</fullName>
    </recommendedName>
</protein>
<dbReference type="OrthoDB" id="10250354at2759"/>
<evidence type="ECO:0000256" key="1">
    <source>
        <dbReference type="PROSITE-ProRule" id="PRU00339"/>
    </source>
</evidence>
<dbReference type="SUPFAM" id="SSF46565">
    <property type="entry name" value="Chaperone J-domain"/>
    <property type="match status" value="1"/>
</dbReference>
<dbReference type="PANTHER" id="PTHR44200">
    <property type="entry name" value="DNAJ HOMOLOG SUBFAMILY C MEMBER 7"/>
    <property type="match status" value="1"/>
</dbReference>
<dbReference type="Proteomes" id="UP000030671">
    <property type="component" value="Unassembled WGS sequence"/>
</dbReference>
<dbReference type="KEGG" id="hir:HETIRDRAFT_386793"/>
<dbReference type="InterPro" id="IPR019734">
    <property type="entry name" value="TPR_rpt"/>
</dbReference>
<dbReference type="CDD" id="cd06257">
    <property type="entry name" value="DnaJ"/>
    <property type="match status" value="1"/>
</dbReference>
<proteinExistence type="predicted"/>
<keyword evidence="6" id="KW-1185">Reference proteome</keyword>
<feature type="repeat" description="TPR" evidence="1">
    <location>
        <begin position="350"/>
        <end position="383"/>
    </location>
</feature>
<dbReference type="InterPro" id="IPR018253">
    <property type="entry name" value="DnaJ_domain_CS"/>
</dbReference>
<dbReference type="Gene3D" id="1.10.287.110">
    <property type="entry name" value="DnaJ domain"/>
    <property type="match status" value="1"/>
</dbReference>
<dbReference type="GeneID" id="20672292"/>
<evidence type="ECO:0000259" key="4">
    <source>
        <dbReference type="PROSITE" id="PS50076"/>
    </source>
</evidence>